<accession>A0A484X0U2</accession>
<evidence type="ECO:0000256" key="2">
    <source>
        <dbReference type="ARBA" id="ARBA00022448"/>
    </source>
</evidence>
<keyword evidence="7" id="KW-0598">Phosphotransferase system</keyword>
<evidence type="ECO:0000256" key="1">
    <source>
        <dbReference type="ARBA" id="ARBA00004429"/>
    </source>
</evidence>
<dbReference type="InterPro" id="IPR036095">
    <property type="entry name" value="PTS_EIIB-like_sf"/>
</dbReference>
<feature type="transmembrane region" description="Helical" evidence="11">
    <location>
        <begin position="411"/>
        <end position="431"/>
    </location>
</feature>
<dbReference type="Pfam" id="PF00359">
    <property type="entry name" value="PTS_EIIA_2"/>
    <property type="match status" value="1"/>
</dbReference>
<dbReference type="GO" id="GO:0005886">
    <property type="term" value="C:plasma membrane"/>
    <property type="evidence" value="ECO:0007669"/>
    <property type="project" value="UniProtKB-SubCell"/>
</dbReference>
<dbReference type="Pfam" id="PF02378">
    <property type="entry name" value="PTS_EIIC"/>
    <property type="match status" value="1"/>
</dbReference>
<gene>
    <name evidence="15" type="primary">hrsA_2</name>
    <name evidence="15" type="ORF">NCTC12126_01417</name>
</gene>
<dbReference type="InterPro" id="IPR003501">
    <property type="entry name" value="PTS_EIIB_2/3"/>
</dbReference>
<evidence type="ECO:0000256" key="3">
    <source>
        <dbReference type="ARBA" id="ARBA00022475"/>
    </source>
</evidence>
<keyword evidence="2" id="KW-0813">Transport</keyword>
<protein>
    <submittedName>
        <fullName evidence="15">PTS system 2-O-a-mannosyl-D-glycerate specific transporter subunit IIABC</fullName>
    </submittedName>
</protein>
<evidence type="ECO:0000256" key="10">
    <source>
        <dbReference type="ARBA" id="ARBA00023136"/>
    </source>
</evidence>
<evidence type="ECO:0000313" key="16">
    <source>
        <dbReference type="Proteomes" id="UP000351155"/>
    </source>
</evidence>
<feature type="domain" description="PTS EIIA type-2" evidence="12">
    <location>
        <begin position="5"/>
        <end position="151"/>
    </location>
</feature>
<feature type="transmembrane region" description="Helical" evidence="11">
    <location>
        <begin position="334"/>
        <end position="353"/>
    </location>
</feature>
<dbReference type="InterPro" id="IPR006327">
    <property type="entry name" value="PTS_IIC_fruc"/>
</dbReference>
<feature type="domain" description="PTS EIIC type-2" evidence="14">
    <location>
        <begin position="283"/>
        <end position="505"/>
    </location>
</feature>
<dbReference type="Gene3D" id="3.40.50.2300">
    <property type="match status" value="1"/>
</dbReference>
<dbReference type="NCBIfam" id="TIGR00829">
    <property type="entry name" value="FRU"/>
    <property type="match status" value="1"/>
</dbReference>
<dbReference type="InterPro" id="IPR004715">
    <property type="entry name" value="PTS_IIA_fruc"/>
</dbReference>
<dbReference type="CDD" id="cd00211">
    <property type="entry name" value="PTS_IIA_fru"/>
    <property type="match status" value="1"/>
</dbReference>
<evidence type="ECO:0000256" key="11">
    <source>
        <dbReference type="SAM" id="Phobius"/>
    </source>
</evidence>
<dbReference type="PROSITE" id="PS00372">
    <property type="entry name" value="PTS_EIIA_TYPE_2_HIS"/>
    <property type="match status" value="1"/>
</dbReference>
<evidence type="ECO:0000313" key="15">
    <source>
        <dbReference type="EMBL" id="VFS16609.1"/>
    </source>
</evidence>
<keyword evidence="10 11" id="KW-0472">Membrane</keyword>
<dbReference type="NCBIfam" id="TIGR01427">
    <property type="entry name" value="PTS_IIC_fructo"/>
    <property type="match status" value="1"/>
</dbReference>
<dbReference type="Proteomes" id="UP000351155">
    <property type="component" value="Unassembled WGS sequence"/>
</dbReference>
<sequence length="505" mass="53249">MDLTTLTHPEAICVQKRFASRDEAIHQLTVQLVALGKITDGDAFLAEVFHRESLGPTALGEGLAVPHGKSSAVKEAAFAVATLSEPLEWEGVDGPEQVELVFLLAIPPAQAGSTHIQLLTELTSRLADDALRERVMAAKTAVAVIAALEDAPQDDERAAPVNAPTIVCVTACPAGIAHTYMAAEYLEKAGRKLGINVVVEKQGANGIEGRITAQQLREAQACIFATEVAVKESERFNGIPAISVPVAEPLRHAEALIERALALSSSSSAQGVQAEKKSVKTELKQALLSGISFAVPLIVAGGTVLAVAVLLAQMLGLQHLFDQENSWLWMYRKLGGGMLGILMVPVLAAYTAFSLADKPALAPGFAAGLAANMIGSGFLGAVAGGLIAGYLMRWVKQHIRLGNRYNGFLTYYLYPVIGVLGAGSLMLFVIGEPVAWINNSLTAWLNGLSGANALLLGTLLGFMCSFDLGGPVNKAAYAFCLGAMANGVYGLTPFLPRSKWSRLLP</sequence>
<keyword evidence="9 11" id="KW-1133">Transmembrane helix</keyword>
<dbReference type="GO" id="GO:0009401">
    <property type="term" value="P:phosphoenolpyruvate-dependent sugar phosphotransferase system"/>
    <property type="evidence" value="ECO:0007669"/>
    <property type="project" value="UniProtKB-KW"/>
</dbReference>
<dbReference type="PROSITE" id="PS51104">
    <property type="entry name" value="PTS_EIIC_TYPE_2"/>
    <property type="match status" value="1"/>
</dbReference>
<organism evidence="15 16">
    <name type="scientific">Enterobacter cancerogenus</name>
    <dbReference type="NCBI Taxonomy" id="69218"/>
    <lineage>
        <taxon>Bacteria</taxon>
        <taxon>Pseudomonadati</taxon>
        <taxon>Pseudomonadota</taxon>
        <taxon>Gammaproteobacteria</taxon>
        <taxon>Enterobacterales</taxon>
        <taxon>Enterobacteriaceae</taxon>
        <taxon>Enterobacter</taxon>
        <taxon>Enterobacter cloacae complex</taxon>
    </lineage>
</organism>
<keyword evidence="3" id="KW-1003">Cell membrane</keyword>
<evidence type="ECO:0000256" key="7">
    <source>
        <dbReference type="ARBA" id="ARBA00022683"/>
    </source>
</evidence>
<evidence type="ECO:0000256" key="8">
    <source>
        <dbReference type="ARBA" id="ARBA00022692"/>
    </source>
</evidence>
<feature type="transmembrane region" description="Helical" evidence="11">
    <location>
        <begin position="286"/>
        <end position="313"/>
    </location>
</feature>
<dbReference type="InterPro" id="IPR003352">
    <property type="entry name" value="PTS_EIIC"/>
</dbReference>
<dbReference type="SUPFAM" id="SSF52794">
    <property type="entry name" value="PTS system IIB component-like"/>
    <property type="match status" value="1"/>
</dbReference>
<keyword evidence="6" id="KW-0808">Transferase</keyword>
<dbReference type="CDD" id="cd05569">
    <property type="entry name" value="PTS_IIB_fructose"/>
    <property type="match status" value="1"/>
</dbReference>
<keyword evidence="4" id="KW-0597">Phosphoprotein</keyword>
<evidence type="ECO:0000256" key="4">
    <source>
        <dbReference type="ARBA" id="ARBA00022553"/>
    </source>
</evidence>
<keyword evidence="8 11" id="KW-0812">Transmembrane</keyword>
<evidence type="ECO:0000259" key="14">
    <source>
        <dbReference type="PROSITE" id="PS51104"/>
    </source>
</evidence>
<feature type="domain" description="PTS EIIB type-2" evidence="13">
    <location>
        <begin position="166"/>
        <end position="262"/>
    </location>
</feature>
<dbReference type="InterPro" id="IPR050864">
    <property type="entry name" value="Bacterial_PTS_Sugar_Transport"/>
</dbReference>
<dbReference type="Pfam" id="PF02302">
    <property type="entry name" value="PTS_IIB"/>
    <property type="match status" value="1"/>
</dbReference>
<dbReference type="EMBL" id="CAADIW010000007">
    <property type="protein sequence ID" value="VFS16609.1"/>
    <property type="molecule type" value="Genomic_DNA"/>
</dbReference>
<feature type="transmembrane region" description="Helical" evidence="11">
    <location>
        <begin position="475"/>
        <end position="495"/>
    </location>
</feature>
<dbReference type="GO" id="GO:0090563">
    <property type="term" value="F:protein-phosphocysteine-sugar phosphotransferase activity"/>
    <property type="evidence" value="ECO:0007669"/>
    <property type="project" value="TreeGrafter"/>
</dbReference>
<dbReference type="NCBIfam" id="NF007293">
    <property type="entry name" value="PRK09765.1"/>
    <property type="match status" value="1"/>
</dbReference>
<dbReference type="InterPro" id="IPR002178">
    <property type="entry name" value="PTS_EIIA_type-2_dom"/>
</dbReference>
<dbReference type="NCBIfam" id="TIGR00848">
    <property type="entry name" value="fruA"/>
    <property type="match status" value="1"/>
</dbReference>
<dbReference type="PANTHER" id="PTHR30505:SF28">
    <property type="entry name" value="PTS SYSTEM 2-O-ALPHA-MANNOSYL-D-GLYCERATE-SPECIFIC EIIABC COMPONENT"/>
    <property type="match status" value="1"/>
</dbReference>
<reference evidence="15 16" key="1">
    <citation type="submission" date="2019-03" db="EMBL/GenBank/DDBJ databases">
        <authorList>
            <consortium name="Pathogen Informatics"/>
        </authorList>
    </citation>
    <scope>NUCLEOTIDE SEQUENCE [LARGE SCALE GENOMIC DNA]</scope>
    <source>
        <strain evidence="15 16">NCTC12126</strain>
    </source>
</reference>
<evidence type="ECO:0000256" key="9">
    <source>
        <dbReference type="ARBA" id="ARBA00022989"/>
    </source>
</evidence>
<dbReference type="PROSITE" id="PS51099">
    <property type="entry name" value="PTS_EIIB_TYPE_2"/>
    <property type="match status" value="1"/>
</dbReference>
<keyword evidence="5" id="KW-0762">Sugar transport</keyword>
<evidence type="ECO:0000259" key="12">
    <source>
        <dbReference type="PROSITE" id="PS51094"/>
    </source>
</evidence>
<dbReference type="GO" id="GO:0022877">
    <property type="term" value="F:protein-N(PI)-phosphohistidine-fructose phosphotransferase system transporter activity"/>
    <property type="evidence" value="ECO:0007669"/>
    <property type="project" value="InterPro"/>
</dbReference>
<dbReference type="SUPFAM" id="SSF55804">
    <property type="entry name" value="Phoshotransferase/anion transport protein"/>
    <property type="match status" value="1"/>
</dbReference>
<feature type="transmembrane region" description="Helical" evidence="11">
    <location>
        <begin position="365"/>
        <end position="391"/>
    </location>
</feature>
<feature type="transmembrane region" description="Helical" evidence="11">
    <location>
        <begin position="443"/>
        <end position="463"/>
    </location>
</feature>
<name>A0A484X0U2_9ENTR</name>
<dbReference type="GO" id="GO:0005351">
    <property type="term" value="F:carbohydrate:proton symporter activity"/>
    <property type="evidence" value="ECO:0007669"/>
    <property type="project" value="InterPro"/>
</dbReference>
<proteinExistence type="predicted"/>
<evidence type="ECO:0000256" key="5">
    <source>
        <dbReference type="ARBA" id="ARBA00022597"/>
    </source>
</evidence>
<dbReference type="InterPro" id="IPR016152">
    <property type="entry name" value="PTrfase/Anion_transptr"/>
</dbReference>
<dbReference type="PROSITE" id="PS51094">
    <property type="entry name" value="PTS_EIIA_TYPE_2"/>
    <property type="match status" value="1"/>
</dbReference>
<evidence type="ECO:0000259" key="13">
    <source>
        <dbReference type="PROSITE" id="PS51099"/>
    </source>
</evidence>
<dbReference type="InterPro" id="IPR013014">
    <property type="entry name" value="PTS_EIIC_2"/>
</dbReference>
<dbReference type="Gene3D" id="3.40.930.10">
    <property type="entry name" value="Mannitol-specific EII, Chain A"/>
    <property type="match status" value="1"/>
</dbReference>
<dbReference type="InterPro" id="IPR013011">
    <property type="entry name" value="PTS_EIIB_2"/>
</dbReference>
<comment type="subcellular location">
    <subcellularLocation>
        <location evidence="1">Cell inner membrane</location>
        <topology evidence="1">Multi-pass membrane protein</topology>
    </subcellularLocation>
</comment>
<dbReference type="InterPro" id="IPR003353">
    <property type="entry name" value="PTS_IIB_fruc"/>
</dbReference>
<dbReference type="PANTHER" id="PTHR30505">
    <property type="entry name" value="FRUCTOSE-LIKE PERMEASE"/>
    <property type="match status" value="1"/>
</dbReference>
<evidence type="ECO:0000256" key="6">
    <source>
        <dbReference type="ARBA" id="ARBA00022679"/>
    </source>
</evidence>
<dbReference type="AlphaFoldDB" id="A0A484X0U2"/>